<name>A0A2I1HBU0_9GLOM</name>
<evidence type="ECO:0000256" key="1">
    <source>
        <dbReference type="SAM" id="MobiDB-lite"/>
    </source>
</evidence>
<evidence type="ECO:0000313" key="3">
    <source>
        <dbReference type="Proteomes" id="UP000234323"/>
    </source>
</evidence>
<protein>
    <recommendedName>
        <fullName evidence="4">Endonuclease/exonuclease/phosphatase domain-containing protein</fullName>
    </recommendedName>
</protein>
<dbReference type="EMBL" id="LLXI01002153">
    <property type="protein sequence ID" value="PKY56353.1"/>
    <property type="molecule type" value="Genomic_DNA"/>
</dbReference>
<comment type="caution">
    <text evidence="2">The sequence shown here is derived from an EMBL/GenBank/DDBJ whole genome shotgun (WGS) entry which is preliminary data.</text>
</comment>
<dbReference type="AlphaFoldDB" id="A0A2I1HBU0"/>
<dbReference type="Proteomes" id="UP000234323">
    <property type="component" value="Unassembled WGS sequence"/>
</dbReference>
<feature type="region of interest" description="Disordered" evidence="1">
    <location>
        <begin position="55"/>
        <end position="95"/>
    </location>
</feature>
<keyword evidence="3" id="KW-1185">Reference proteome</keyword>
<dbReference type="SUPFAM" id="SSF56219">
    <property type="entry name" value="DNase I-like"/>
    <property type="match status" value="1"/>
</dbReference>
<gene>
    <name evidence="2" type="ORF">RhiirA4_476597</name>
</gene>
<dbReference type="VEuPathDB" id="FungiDB:RhiirA1_458752"/>
<organism evidence="2 3">
    <name type="scientific">Rhizophagus irregularis</name>
    <dbReference type="NCBI Taxonomy" id="588596"/>
    <lineage>
        <taxon>Eukaryota</taxon>
        <taxon>Fungi</taxon>
        <taxon>Fungi incertae sedis</taxon>
        <taxon>Mucoromycota</taxon>
        <taxon>Glomeromycotina</taxon>
        <taxon>Glomeromycetes</taxon>
        <taxon>Glomerales</taxon>
        <taxon>Glomeraceae</taxon>
        <taxon>Rhizophagus</taxon>
    </lineage>
</organism>
<sequence>MTDLGGIPVRWFPASWTLRERKQCEKFQAVIHDIPEEMMMDTLWNDRKPTTFLISNSNQSKKKDKKSLTRAAKDDNQLKNLNSQKKAKNSSKSKGRNKEYSTFLAAESIFSTFYSLYKPLALEGACPGLLLISTQFVWVILGGEDSLRFSLSLQQKVKSGSKGFKLLVLDDFPTLNTYYDINDLLNMERNRFINEQQNQPQKAKFPTLSFATHNINGLKSNPDKLYSLIDDLKDFDIIGLNETNLSPKDGKYINNASFNMSKCDLIKKKGKGMALYMRDKWAKHIGKILNP</sequence>
<accession>A0A2I1HBU0</accession>
<proteinExistence type="predicted"/>
<reference evidence="2 3" key="1">
    <citation type="submission" date="2015-10" db="EMBL/GenBank/DDBJ databases">
        <title>Genome analyses suggest a sexual origin of heterokaryosis in a supposedly ancient asexual fungus.</title>
        <authorList>
            <person name="Ropars J."/>
            <person name="Sedzielewska K."/>
            <person name="Noel J."/>
            <person name="Charron P."/>
            <person name="Farinelli L."/>
            <person name="Marton T."/>
            <person name="Kruger M."/>
            <person name="Pelin A."/>
            <person name="Brachmann A."/>
            <person name="Corradi N."/>
        </authorList>
    </citation>
    <scope>NUCLEOTIDE SEQUENCE [LARGE SCALE GENOMIC DNA]</scope>
    <source>
        <strain evidence="2 3">A4</strain>
    </source>
</reference>
<dbReference type="InterPro" id="IPR036691">
    <property type="entry name" value="Endo/exonu/phosph_ase_sf"/>
</dbReference>
<dbReference type="Gene3D" id="3.60.10.10">
    <property type="entry name" value="Endonuclease/exonuclease/phosphatase"/>
    <property type="match status" value="1"/>
</dbReference>
<evidence type="ECO:0008006" key="4">
    <source>
        <dbReference type="Google" id="ProtNLM"/>
    </source>
</evidence>
<feature type="compositionally biased region" description="Basic residues" evidence="1">
    <location>
        <begin position="85"/>
        <end position="95"/>
    </location>
</feature>
<evidence type="ECO:0000313" key="2">
    <source>
        <dbReference type="EMBL" id="PKY56353.1"/>
    </source>
</evidence>